<dbReference type="GO" id="GO:0047661">
    <property type="term" value="F:amino-acid racemase activity"/>
    <property type="evidence" value="ECO:0007669"/>
    <property type="project" value="InterPro"/>
</dbReference>
<proteinExistence type="inferred from homology"/>
<protein>
    <recommendedName>
        <fullName evidence="4">Asp/Glu/hydantoin racemase</fullName>
    </recommendedName>
</protein>
<evidence type="ECO:0008006" key="4">
    <source>
        <dbReference type="Google" id="ProtNLM"/>
    </source>
</evidence>
<dbReference type="OrthoDB" id="412018at2759"/>
<dbReference type="InterPro" id="IPR052186">
    <property type="entry name" value="Hydantoin_racemase-like"/>
</dbReference>
<reference evidence="3" key="1">
    <citation type="submission" date="2014-04" db="EMBL/GenBank/DDBJ databases">
        <title>Evolutionary Origins and Diversification of the Mycorrhizal Mutualists.</title>
        <authorList>
            <consortium name="DOE Joint Genome Institute"/>
            <consortium name="Mycorrhizal Genomics Consortium"/>
            <person name="Kohler A."/>
            <person name="Kuo A."/>
            <person name="Nagy L.G."/>
            <person name="Floudas D."/>
            <person name="Copeland A."/>
            <person name="Barry K.W."/>
            <person name="Cichocki N."/>
            <person name="Veneault-Fourrey C."/>
            <person name="LaButti K."/>
            <person name="Lindquist E.A."/>
            <person name="Lipzen A."/>
            <person name="Lundell T."/>
            <person name="Morin E."/>
            <person name="Murat C."/>
            <person name="Riley R."/>
            <person name="Ohm R."/>
            <person name="Sun H."/>
            <person name="Tunlid A."/>
            <person name="Henrissat B."/>
            <person name="Grigoriev I.V."/>
            <person name="Hibbett D.S."/>
            <person name="Martin F."/>
        </authorList>
    </citation>
    <scope>NUCLEOTIDE SEQUENCE [LARGE SCALE GENOMIC DNA]</scope>
    <source>
        <strain evidence="3">FD-334 SS-4</strain>
    </source>
</reference>
<sequence>MSGTVALLVINPNSTASVTDGLRAILPPPPGTTLEFYTAPPSAPSAISDATTGVLSAAACLADLTARGLLDAFDGFLVCCFSDHPLTHLLREASRKPTLNILEGAIAHALLVGQRFGIVTSGAGYKYAHYTEVRNVLGAPSERFAGVVACGVAVLEFQGGARDVVEAKVKAASARSAAQGADVIILGCAGMAGMEPLVHQGVAEAGLGPVRVVDGAKAGVQILAGLARLDKET</sequence>
<evidence type="ECO:0000313" key="2">
    <source>
        <dbReference type="EMBL" id="KJA22950.1"/>
    </source>
</evidence>
<evidence type="ECO:0000256" key="1">
    <source>
        <dbReference type="ARBA" id="ARBA00038414"/>
    </source>
</evidence>
<dbReference type="InterPro" id="IPR015942">
    <property type="entry name" value="Asp/Glu/hydantoin_racemase"/>
</dbReference>
<organism evidence="2 3">
    <name type="scientific">Hypholoma sublateritium (strain FD-334 SS-4)</name>
    <dbReference type="NCBI Taxonomy" id="945553"/>
    <lineage>
        <taxon>Eukaryota</taxon>
        <taxon>Fungi</taxon>
        <taxon>Dikarya</taxon>
        <taxon>Basidiomycota</taxon>
        <taxon>Agaricomycotina</taxon>
        <taxon>Agaricomycetes</taxon>
        <taxon>Agaricomycetidae</taxon>
        <taxon>Agaricales</taxon>
        <taxon>Agaricineae</taxon>
        <taxon>Strophariaceae</taxon>
        <taxon>Hypholoma</taxon>
    </lineage>
</organism>
<dbReference type="InterPro" id="IPR053714">
    <property type="entry name" value="Iso_Racemase_Enz_sf"/>
</dbReference>
<dbReference type="STRING" id="945553.A0A0D2PT99"/>
<comment type="similarity">
    <text evidence="1">Belongs to the HyuE racemase family.</text>
</comment>
<accession>A0A0D2PT99</accession>
<dbReference type="PANTHER" id="PTHR28047">
    <property type="entry name" value="PROTEIN DCG1"/>
    <property type="match status" value="1"/>
</dbReference>
<dbReference type="Proteomes" id="UP000054270">
    <property type="component" value="Unassembled WGS sequence"/>
</dbReference>
<evidence type="ECO:0000313" key="3">
    <source>
        <dbReference type="Proteomes" id="UP000054270"/>
    </source>
</evidence>
<dbReference type="Gene3D" id="3.40.50.12500">
    <property type="match status" value="1"/>
</dbReference>
<dbReference type="AlphaFoldDB" id="A0A0D2PT99"/>
<name>A0A0D2PT99_HYPSF</name>
<dbReference type="OMA" id="ITSNKEW"/>
<keyword evidence="3" id="KW-1185">Reference proteome</keyword>
<dbReference type="EMBL" id="KN817546">
    <property type="protein sequence ID" value="KJA22950.1"/>
    <property type="molecule type" value="Genomic_DNA"/>
</dbReference>
<dbReference type="Pfam" id="PF01177">
    <property type="entry name" value="Asp_Glu_race"/>
    <property type="match status" value="1"/>
</dbReference>
<gene>
    <name evidence="2" type="ORF">HYPSUDRAFT_138538</name>
</gene>
<dbReference type="PANTHER" id="PTHR28047:SF5">
    <property type="entry name" value="PROTEIN DCG1"/>
    <property type="match status" value="1"/>
</dbReference>